<dbReference type="PANTHER" id="PTHR38746">
    <property type="entry name" value="CBM49 DOMAIN-CONTAINING PROTEIN-RELATED"/>
    <property type="match status" value="1"/>
</dbReference>
<dbReference type="GeneID" id="31363705"/>
<gene>
    <name evidence="2" type="ORF">PPL_08225</name>
</gene>
<dbReference type="PROSITE" id="PS51257">
    <property type="entry name" value="PROKAR_LIPOPROTEIN"/>
    <property type="match status" value="1"/>
</dbReference>
<accession>D3BIZ0</accession>
<dbReference type="FunCoup" id="D3BIZ0">
    <property type="interactions" value="428"/>
</dbReference>
<proteinExistence type="predicted"/>
<feature type="chain" id="PRO_5003042508" evidence="1">
    <location>
        <begin position="25"/>
        <end position="167"/>
    </location>
</feature>
<keyword evidence="3" id="KW-1185">Reference proteome</keyword>
<protein>
    <submittedName>
        <fullName evidence="2">Uncharacterized protein</fullName>
    </submittedName>
</protein>
<dbReference type="InParanoid" id="D3BIZ0"/>
<dbReference type="RefSeq" id="XP_020430888.1">
    <property type="nucleotide sequence ID" value="XM_020579049.1"/>
</dbReference>
<organism evidence="2 3">
    <name type="scientific">Heterostelium pallidum (strain ATCC 26659 / Pp 5 / PN500)</name>
    <name type="common">Cellular slime mold</name>
    <name type="synonym">Polysphondylium pallidum</name>
    <dbReference type="NCBI Taxonomy" id="670386"/>
    <lineage>
        <taxon>Eukaryota</taxon>
        <taxon>Amoebozoa</taxon>
        <taxon>Evosea</taxon>
        <taxon>Eumycetozoa</taxon>
        <taxon>Dictyostelia</taxon>
        <taxon>Acytosteliales</taxon>
        <taxon>Acytosteliaceae</taxon>
        <taxon>Heterostelium</taxon>
    </lineage>
</organism>
<feature type="signal peptide" evidence="1">
    <location>
        <begin position="1"/>
        <end position="24"/>
    </location>
</feature>
<name>D3BIZ0_HETP5</name>
<evidence type="ECO:0000313" key="3">
    <source>
        <dbReference type="Proteomes" id="UP000001396"/>
    </source>
</evidence>
<comment type="caution">
    <text evidence="2">The sequence shown here is derived from an EMBL/GenBank/DDBJ whole genome shotgun (WGS) entry which is preliminary data.</text>
</comment>
<dbReference type="Proteomes" id="UP000001396">
    <property type="component" value="Unassembled WGS sequence"/>
</dbReference>
<dbReference type="PANTHER" id="PTHR38746:SF3">
    <property type="match status" value="1"/>
</dbReference>
<evidence type="ECO:0000313" key="2">
    <source>
        <dbReference type="EMBL" id="EFA78764.1"/>
    </source>
</evidence>
<dbReference type="AlphaFoldDB" id="D3BIZ0"/>
<reference evidence="2 3" key="1">
    <citation type="journal article" date="2011" name="Genome Res.">
        <title>Phylogeny-wide analysis of social amoeba genomes highlights ancient origins for complex intercellular communication.</title>
        <authorList>
            <person name="Heidel A.J."/>
            <person name="Lawal H.M."/>
            <person name="Felder M."/>
            <person name="Schilde C."/>
            <person name="Helps N.R."/>
            <person name="Tunggal B."/>
            <person name="Rivero F."/>
            <person name="John U."/>
            <person name="Schleicher M."/>
            <person name="Eichinger L."/>
            <person name="Platzer M."/>
            <person name="Noegel A.A."/>
            <person name="Schaap P."/>
            <person name="Gloeckner G."/>
        </authorList>
    </citation>
    <scope>NUCLEOTIDE SEQUENCE [LARGE SCALE GENOMIC DNA]</scope>
    <source>
        <strain evidence="3">ATCC 26659 / Pp 5 / PN500</strain>
    </source>
</reference>
<sequence>MNIYNRFICIFLLFIGLVVIGCMSVNCSSSLAKYFGPNSKHIVSMTATLHDGNVYYTRHYLYWYPNGGFLTNGDGFAVLSSGQTECINGVVEPFGINRQETSFYDRSGIIIRQNGTVSFSPLWKPNSDSSYNFNLICEDSIIYGMDQGNAFSFVFTDDKSEIGGSCR</sequence>
<keyword evidence="1" id="KW-0732">Signal</keyword>
<dbReference type="EMBL" id="ADBJ01000037">
    <property type="protein sequence ID" value="EFA78764.1"/>
    <property type="molecule type" value="Genomic_DNA"/>
</dbReference>
<dbReference type="OMA" id="PIWSTVG"/>
<evidence type="ECO:0000256" key="1">
    <source>
        <dbReference type="SAM" id="SignalP"/>
    </source>
</evidence>